<accession>A0ABY6JZH1</accession>
<feature type="chain" id="PRO_5046604686" description="Ig-like domain-containing protein" evidence="5">
    <location>
        <begin position="23"/>
        <end position="209"/>
    </location>
</feature>
<evidence type="ECO:0000256" key="3">
    <source>
        <dbReference type="ARBA" id="ARBA00023157"/>
    </source>
</evidence>
<dbReference type="PROSITE" id="PS50835">
    <property type="entry name" value="IG_LIKE"/>
    <property type="match status" value="2"/>
</dbReference>
<dbReference type="InterPro" id="IPR013098">
    <property type="entry name" value="Ig_I-set"/>
</dbReference>
<dbReference type="SMART" id="SM00408">
    <property type="entry name" value="IGc2"/>
    <property type="match status" value="2"/>
</dbReference>
<dbReference type="InterPro" id="IPR003598">
    <property type="entry name" value="Ig_sub2"/>
</dbReference>
<dbReference type="PANTHER" id="PTHR12231:SF253">
    <property type="entry name" value="DPR-INTERACTING PROTEIN ETA, ISOFORM B-RELATED"/>
    <property type="match status" value="1"/>
</dbReference>
<keyword evidence="2" id="KW-0677">Repeat</keyword>
<dbReference type="InterPro" id="IPR013783">
    <property type="entry name" value="Ig-like_fold"/>
</dbReference>
<dbReference type="SUPFAM" id="SSF48726">
    <property type="entry name" value="Immunoglobulin"/>
    <property type="match status" value="2"/>
</dbReference>
<dbReference type="Proteomes" id="UP001235939">
    <property type="component" value="Chromosome 01"/>
</dbReference>
<dbReference type="InterPro" id="IPR003599">
    <property type="entry name" value="Ig_sub"/>
</dbReference>
<proteinExistence type="predicted"/>
<organism evidence="7 8">
    <name type="scientific">Cordylochernes scorpioides</name>
    <dbReference type="NCBI Taxonomy" id="51811"/>
    <lineage>
        <taxon>Eukaryota</taxon>
        <taxon>Metazoa</taxon>
        <taxon>Ecdysozoa</taxon>
        <taxon>Arthropoda</taxon>
        <taxon>Chelicerata</taxon>
        <taxon>Arachnida</taxon>
        <taxon>Pseudoscorpiones</taxon>
        <taxon>Cheliferoidea</taxon>
        <taxon>Chernetidae</taxon>
        <taxon>Cordylochernes</taxon>
    </lineage>
</organism>
<evidence type="ECO:0000259" key="6">
    <source>
        <dbReference type="PROSITE" id="PS50835"/>
    </source>
</evidence>
<keyword evidence="3" id="KW-1015">Disulfide bond</keyword>
<sequence length="209" mass="23308">MTNYILISLFIFCVFLKQPCLASNEESPQIQPLMLPNNFKIGDKISLTCIAFKGQPPFSIKWFKNDQDLDQKSFSNVKIVKNDQHSRLFFEPVASNSGGNYTCEMSNKHGKDTYTIYLNIQAPPEWLTKPQDVTALEGASSALQCQAKGSPTPRVTWTKLEDVQKSPGNSSVLVFNPVERVHAGKYRCTADNGLGPPLQHTVTLTVHCE</sequence>
<evidence type="ECO:0000256" key="2">
    <source>
        <dbReference type="ARBA" id="ARBA00022737"/>
    </source>
</evidence>
<gene>
    <name evidence="7" type="ORF">LAZ67_1007771</name>
</gene>
<dbReference type="Gene3D" id="2.60.40.10">
    <property type="entry name" value="Immunoglobulins"/>
    <property type="match status" value="2"/>
</dbReference>
<keyword evidence="1 5" id="KW-0732">Signal</keyword>
<name>A0ABY6JZH1_9ARAC</name>
<dbReference type="Pfam" id="PF07679">
    <property type="entry name" value="I-set"/>
    <property type="match status" value="1"/>
</dbReference>
<dbReference type="PANTHER" id="PTHR12231">
    <property type="entry name" value="CTX-RELATED TYPE I TRANSMEMBRANE PROTEIN"/>
    <property type="match status" value="1"/>
</dbReference>
<dbReference type="Pfam" id="PF13927">
    <property type="entry name" value="Ig_3"/>
    <property type="match status" value="1"/>
</dbReference>
<evidence type="ECO:0000313" key="7">
    <source>
        <dbReference type="EMBL" id="UYV62082.1"/>
    </source>
</evidence>
<evidence type="ECO:0000313" key="8">
    <source>
        <dbReference type="Proteomes" id="UP001235939"/>
    </source>
</evidence>
<keyword evidence="4" id="KW-0393">Immunoglobulin domain</keyword>
<protein>
    <recommendedName>
        <fullName evidence="6">Ig-like domain-containing protein</fullName>
    </recommendedName>
</protein>
<feature type="signal peptide" evidence="5">
    <location>
        <begin position="1"/>
        <end position="22"/>
    </location>
</feature>
<reference evidence="7 8" key="1">
    <citation type="submission" date="2022-01" db="EMBL/GenBank/DDBJ databases">
        <title>A chromosomal length assembly of Cordylochernes scorpioides.</title>
        <authorList>
            <person name="Zeh D."/>
            <person name="Zeh J."/>
        </authorList>
    </citation>
    <scope>NUCLEOTIDE SEQUENCE [LARGE SCALE GENOMIC DNA]</scope>
    <source>
        <strain evidence="7">IN4F17</strain>
        <tissue evidence="7">Whole Body</tissue>
    </source>
</reference>
<dbReference type="InterPro" id="IPR051170">
    <property type="entry name" value="Neural/epithelial_adhesion"/>
</dbReference>
<evidence type="ECO:0000256" key="1">
    <source>
        <dbReference type="ARBA" id="ARBA00022729"/>
    </source>
</evidence>
<keyword evidence="8" id="KW-1185">Reference proteome</keyword>
<feature type="domain" description="Ig-like" evidence="6">
    <location>
        <begin position="124"/>
        <end position="205"/>
    </location>
</feature>
<dbReference type="InterPro" id="IPR007110">
    <property type="entry name" value="Ig-like_dom"/>
</dbReference>
<evidence type="ECO:0000256" key="4">
    <source>
        <dbReference type="ARBA" id="ARBA00023319"/>
    </source>
</evidence>
<feature type="domain" description="Ig-like" evidence="6">
    <location>
        <begin position="28"/>
        <end position="119"/>
    </location>
</feature>
<dbReference type="EMBL" id="CP092863">
    <property type="protein sequence ID" value="UYV62082.1"/>
    <property type="molecule type" value="Genomic_DNA"/>
</dbReference>
<dbReference type="InterPro" id="IPR036179">
    <property type="entry name" value="Ig-like_dom_sf"/>
</dbReference>
<evidence type="ECO:0000256" key="5">
    <source>
        <dbReference type="SAM" id="SignalP"/>
    </source>
</evidence>
<dbReference type="SMART" id="SM00409">
    <property type="entry name" value="IG"/>
    <property type="match status" value="2"/>
</dbReference>